<dbReference type="GO" id="GO:0016779">
    <property type="term" value="F:nucleotidyltransferase activity"/>
    <property type="evidence" value="ECO:0007669"/>
    <property type="project" value="TreeGrafter"/>
</dbReference>
<dbReference type="InterPro" id="IPR045886">
    <property type="entry name" value="ThiF/MoeB/HesA"/>
</dbReference>
<dbReference type="PANTHER" id="PTHR10953">
    <property type="entry name" value="UBIQUITIN-ACTIVATING ENZYME E1"/>
    <property type="match status" value="1"/>
</dbReference>
<dbReference type="Proteomes" id="UP000000391">
    <property type="component" value="Chromosome"/>
</dbReference>
<dbReference type="FunFam" id="3.40.50.720:FF:000080">
    <property type="entry name" value="Thiazole biosynthesis adenylyltransferase ThiF"/>
    <property type="match status" value="1"/>
</dbReference>
<dbReference type="OrthoDB" id="7915at2157"/>
<protein>
    <submittedName>
        <fullName evidence="3">UBA/THIF-type NAD/FAD binding protein</fullName>
    </submittedName>
</protein>
<keyword evidence="4" id="KW-1185">Reference proteome</keyword>
<organism evidence="3 4">
    <name type="scientific">Methanohalobium evestigatum (strain ATCC BAA-1072 / DSM 3721 / NBRC 107634 / OCM 161 / Z-7303)</name>
    <dbReference type="NCBI Taxonomy" id="644295"/>
    <lineage>
        <taxon>Archaea</taxon>
        <taxon>Methanobacteriati</taxon>
        <taxon>Methanobacteriota</taxon>
        <taxon>Stenosarchaea group</taxon>
        <taxon>Methanomicrobia</taxon>
        <taxon>Methanosarcinales</taxon>
        <taxon>Methanosarcinaceae</taxon>
        <taxon>Methanohalobium</taxon>
    </lineage>
</organism>
<comment type="similarity">
    <text evidence="1">Belongs to the HesA/MoeB/ThiF family.</text>
</comment>
<dbReference type="GO" id="GO:0005737">
    <property type="term" value="C:cytoplasm"/>
    <property type="evidence" value="ECO:0007669"/>
    <property type="project" value="TreeGrafter"/>
</dbReference>
<accession>D7E7C8</accession>
<evidence type="ECO:0000313" key="3">
    <source>
        <dbReference type="EMBL" id="ADI73877.1"/>
    </source>
</evidence>
<dbReference type="GO" id="GO:0008641">
    <property type="term" value="F:ubiquitin-like modifier activating enzyme activity"/>
    <property type="evidence" value="ECO:0007669"/>
    <property type="project" value="InterPro"/>
</dbReference>
<dbReference type="STRING" id="644295.Metev_0986"/>
<dbReference type="CDD" id="cd00757">
    <property type="entry name" value="ThiF_MoeB_HesA_family"/>
    <property type="match status" value="1"/>
</dbReference>
<evidence type="ECO:0000256" key="1">
    <source>
        <dbReference type="ARBA" id="ARBA00009919"/>
    </source>
</evidence>
<proteinExistence type="inferred from homology"/>
<dbReference type="AlphaFoldDB" id="D7E7C8"/>
<evidence type="ECO:0000259" key="2">
    <source>
        <dbReference type="Pfam" id="PF00899"/>
    </source>
</evidence>
<dbReference type="InterPro" id="IPR035985">
    <property type="entry name" value="Ubiquitin-activating_enz"/>
</dbReference>
<dbReference type="HOGENOM" id="CLU_013325_10_4_2"/>
<evidence type="ECO:0000313" key="4">
    <source>
        <dbReference type="Proteomes" id="UP000000391"/>
    </source>
</evidence>
<dbReference type="Pfam" id="PF00899">
    <property type="entry name" value="ThiF"/>
    <property type="match status" value="1"/>
</dbReference>
<dbReference type="PANTHER" id="PTHR10953:SF102">
    <property type="entry name" value="ADENYLYLTRANSFERASE AND SULFURTRANSFERASE MOCS3"/>
    <property type="match status" value="1"/>
</dbReference>
<sequence>MISENEQNLYSRQIMMFGEEGQEKLKNSSVTITGSGGLGSPIAIYLAAAGVGKIRIIDHDTVALSNLNRQILHHHKDIGVLKVDSAKGKLNDLNPNIDIETFNETLSPDNIKNLIGKSHIVVDALDNYHTRFSLNEAAVQEQIPLVHGAVEGFHGQVTTIIPGETPCMRCFISKTPPKKTFPILGTTAGIIGTMQANEVIKYLTGSGKLLTGRLLLWDGFNSKTEEVPVNKNQYCEICATE</sequence>
<feature type="domain" description="THIF-type NAD/FAD binding fold" evidence="2">
    <location>
        <begin position="10"/>
        <end position="236"/>
    </location>
</feature>
<name>D7E7C8_METEZ</name>
<dbReference type="GeneID" id="9346615"/>
<dbReference type="SUPFAM" id="SSF69572">
    <property type="entry name" value="Activating enzymes of the ubiquitin-like proteins"/>
    <property type="match status" value="1"/>
</dbReference>
<dbReference type="RefSeq" id="WP_013194444.1">
    <property type="nucleotide sequence ID" value="NC_014253.1"/>
</dbReference>
<dbReference type="InterPro" id="IPR000594">
    <property type="entry name" value="ThiF_NAD_FAD-bd"/>
</dbReference>
<reference evidence="3 4" key="1">
    <citation type="submission" date="2010-06" db="EMBL/GenBank/DDBJ databases">
        <title>Complete sequence chromosome of Methanohalobium evestigatum Z-7303.</title>
        <authorList>
            <consortium name="US DOE Joint Genome Institute"/>
            <person name="Lucas S."/>
            <person name="Copeland A."/>
            <person name="Lapidus A."/>
            <person name="Cheng J.-F."/>
            <person name="Bruce D."/>
            <person name="Goodwin L."/>
            <person name="Pitluck S."/>
            <person name="Saunders E."/>
            <person name="Detter J.C."/>
            <person name="Han C."/>
            <person name="Tapia R."/>
            <person name="Land M."/>
            <person name="Hauser L."/>
            <person name="Kyrpides N."/>
            <person name="Mikhailova N."/>
            <person name="Sieprawska-Lupa M."/>
            <person name="Whitman W.B."/>
            <person name="Anderson I."/>
            <person name="Woyke T."/>
        </authorList>
    </citation>
    <scope>NUCLEOTIDE SEQUENCE [LARGE SCALE GENOMIC DNA]</scope>
    <source>
        <strain evidence="4">ATCC BAA-1072 / DSM 3721 / NBRC 107634 / OCM 161 / Z-7303</strain>
    </source>
</reference>
<dbReference type="GO" id="GO:0004792">
    <property type="term" value="F:thiosulfate-cyanide sulfurtransferase activity"/>
    <property type="evidence" value="ECO:0007669"/>
    <property type="project" value="TreeGrafter"/>
</dbReference>
<dbReference type="KEGG" id="mev:Metev_0986"/>
<dbReference type="Gene3D" id="3.40.50.720">
    <property type="entry name" value="NAD(P)-binding Rossmann-like Domain"/>
    <property type="match status" value="1"/>
</dbReference>
<gene>
    <name evidence="3" type="ordered locus">Metev_0986</name>
</gene>
<dbReference type="EMBL" id="CP002069">
    <property type="protein sequence ID" value="ADI73877.1"/>
    <property type="molecule type" value="Genomic_DNA"/>
</dbReference>